<reference evidence="1" key="1">
    <citation type="submission" date="2009-08" db="EMBL/GenBank/DDBJ databases">
        <authorList>
            <person name="Cheung F."/>
            <person name="Xiao Y."/>
            <person name="Chan A."/>
            <person name="Moskal W."/>
            <person name="Town C.D."/>
        </authorList>
    </citation>
    <scope>NUCLEOTIDE SEQUENCE</scope>
</reference>
<evidence type="ECO:0000313" key="1">
    <source>
        <dbReference type="EMBL" id="ACU14341.1"/>
    </source>
</evidence>
<proteinExistence type="evidence at transcript level"/>
<protein>
    <submittedName>
        <fullName evidence="1">Uncharacterized protein</fullName>
    </submittedName>
</protein>
<name>C6SYL8_SOYBN</name>
<accession>C6SYL8</accession>
<dbReference type="EMBL" id="BT090266">
    <property type="protein sequence ID" value="ACU14341.1"/>
    <property type="molecule type" value="mRNA"/>
</dbReference>
<dbReference type="AlphaFoldDB" id="C6SYL8"/>
<organism evidence="1">
    <name type="scientific">Glycine max</name>
    <name type="common">Soybean</name>
    <name type="synonym">Glycine hispida</name>
    <dbReference type="NCBI Taxonomy" id="3847"/>
    <lineage>
        <taxon>Eukaryota</taxon>
        <taxon>Viridiplantae</taxon>
        <taxon>Streptophyta</taxon>
        <taxon>Embryophyta</taxon>
        <taxon>Tracheophyta</taxon>
        <taxon>Spermatophyta</taxon>
        <taxon>Magnoliopsida</taxon>
        <taxon>eudicotyledons</taxon>
        <taxon>Gunneridae</taxon>
        <taxon>Pentapetalae</taxon>
        <taxon>rosids</taxon>
        <taxon>fabids</taxon>
        <taxon>Fabales</taxon>
        <taxon>Fabaceae</taxon>
        <taxon>Papilionoideae</taxon>
        <taxon>50 kb inversion clade</taxon>
        <taxon>NPAAA clade</taxon>
        <taxon>indigoferoid/millettioid clade</taxon>
        <taxon>Phaseoleae</taxon>
        <taxon>Glycine</taxon>
        <taxon>Glycine subgen. Soja</taxon>
    </lineage>
</organism>
<sequence>MEVSWFYTFCSFLWIQPSQMCQWFKRNDMITEAHLLCYQIDLIEC</sequence>